<dbReference type="Pfam" id="PF08596">
    <property type="entry name" value="Lgl_C"/>
    <property type="match status" value="1"/>
</dbReference>
<dbReference type="Gene3D" id="2.130.10.10">
    <property type="entry name" value="YVTN repeat-like/Quinoprotein amine dehydrogenase"/>
    <property type="match status" value="2"/>
</dbReference>
<feature type="domain" description="Lethal giant larvae (Lgl)-like C-terminal" evidence="4">
    <location>
        <begin position="491"/>
        <end position="888"/>
    </location>
</feature>
<gene>
    <name evidence="5" type="primary">SRO77</name>
    <name evidence="5" type="ORF">FIM1_4434</name>
</gene>
<dbReference type="InterPro" id="IPR001680">
    <property type="entry name" value="WD40_rpt"/>
</dbReference>
<name>A0ABX6F265_KLUMA</name>
<dbReference type="PROSITE" id="PS50082">
    <property type="entry name" value="WD_REPEATS_2"/>
    <property type="match status" value="1"/>
</dbReference>
<evidence type="ECO:0000256" key="2">
    <source>
        <dbReference type="ARBA" id="ARBA00022483"/>
    </source>
</evidence>
<sequence length="988" mass="109296">MFKSRKLKTVSNAIKSVASRDASNGISSKMFELSEVNRYGMNGKVTSFAFDPVQSLLAVGTDSCEVHVYGKQQVEVVFTLDVEGIKDIRFVKGIYLLVLDSKDTISILSLYKKTLLSSFFVPGKVTCIETDPSLGWVLIGLQSGATLAYDIDRDFLSRFKIENLQKSRYFVREHLSQVVSIQWNPRDLGTVLISYDKVTVLYSFVEGEVKQHFIHEVDGKVIKVLKSVFHPNGLNVMTIHEGNCLVFWDSNTGKKIVSRYLLDDGPMSGSINNTNIFKVAWIQEKDENSTSLLFAGGTGDASSGEHSLTLINLGPTPLYSVTSYEKMAAYYTQPVSEKIIPIPNNSPVVNFLPLANGNPHYGGNFAPMVILVLLEDGEIETLLYPSGHITYKASLFPQSISWIRPAATTSFATSVPKKSWIGMMSVTYNKDYILQGGAPAKKTLRVHESRSALSTGHTNGSVRIWDASHGELDETSVFDVNVSHSLNTAHSVAVDHISYAGETAELAVSIESGDVVLYKFQVNEYFTSTKDAALEMNFRRFSLNDRPNDILVDIRDRAPNNIREGFMPISAIHARKGKVTCLCNSNIGFVAITYEDGTLLVVDRRGPAIIFLDNISKISKERSSYISCLDFAIMEYGEDGYSSIQLLCGTDIGEVLLLKIIPDRSGRYSVQPYDAFRATDDGPIVSLATISKVNANSCTATIPQMLQLSKGLRVPAQVIATGKMDVRLVTPGKSKDTHKIFKFPIASSGLSIVPFTNSKGERLSSTVLVVILLNGDIKVLSLPELKEIKSFSALSKVQARYMKESCVLINGDIVYRLSKTEAWLLNIVKEDQNTISSKMDEKTDTLYNPNLKIRSRPYYNTLQWVRGSIYCSSEDLDNILGEKRPEPKFEEEKLANGTIVLSQKEEVRNTHELSSNGEFQYQAPVRHGAKSGGYGAFRSINRAVQNGMDTLEDSFNDYATAANETMNEAIEQTGKDLIKGAFSSKMGF</sequence>
<dbReference type="InterPro" id="IPR036322">
    <property type="entry name" value="WD40_repeat_dom_sf"/>
</dbReference>
<keyword evidence="2" id="KW-0268">Exocytosis</keyword>
<dbReference type="PANTHER" id="PTHR10241:SF25">
    <property type="entry name" value="TOMOSYN, ISOFORM C"/>
    <property type="match status" value="1"/>
</dbReference>
<evidence type="ECO:0000256" key="3">
    <source>
        <dbReference type="PROSITE-ProRule" id="PRU00221"/>
    </source>
</evidence>
<accession>A0ABX6F265</accession>
<keyword evidence="3" id="KW-0853">WD repeat</keyword>
<evidence type="ECO:0000313" key="6">
    <source>
        <dbReference type="Proteomes" id="UP000422736"/>
    </source>
</evidence>
<dbReference type="EMBL" id="CP015061">
    <property type="protein sequence ID" value="QGN18114.1"/>
    <property type="molecule type" value="Genomic_DNA"/>
</dbReference>
<dbReference type="SMART" id="SM00320">
    <property type="entry name" value="WD40"/>
    <property type="match status" value="6"/>
</dbReference>
<evidence type="ECO:0000256" key="1">
    <source>
        <dbReference type="ARBA" id="ARBA00008070"/>
    </source>
</evidence>
<dbReference type="InterPro" id="IPR015943">
    <property type="entry name" value="WD40/YVTN_repeat-like_dom_sf"/>
</dbReference>
<organism evidence="5 6">
    <name type="scientific">Kluyveromyces marxianus</name>
    <name type="common">Yeast</name>
    <name type="synonym">Candida kefyr</name>
    <dbReference type="NCBI Taxonomy" id="4911"/>
    <lineage>
        <taxon>Eukaryota</taxon>
        <taxon>Fungi</taxon>
        <taxon>Dikarya</taxon>
        <taxon>Ascomycota</taxon>
        <taxon>Saccharomycotina</taxon>
        <taxon>Saccharomycetes</taxon>
        <taxon>Saccharomycetales</taxon>
        <taxon>Saccharomycetaceae</taxon>
        <taxon>Kluyveromyces</taxon>
    </lineage>
</organism>
<protein>
    <submittedName>
        <fullName evidence="5">Protein SNI2</fullName>
    </submittedName>
</protein>
<evidence type="ECO:0000313" key="5">
    <source>
        <dbReference type="EMBL" id="QGN18114.1"/>
    </source>
</evidence>
<reference evidence="5 6" key="1">
    <citation type="submission" date="2016-03" db="EMBL/GenBank/DDBJ databases">
        <title>How can Kluyveromyces marxianus grow so fast - potential evolutionary course in Saccharomyces Complex revealed by comparative genomics.</title>
        <authorList>
            <person name="Mo W."/>
            <person name="Lu W."/>
            <person name="Yang X."/>
            <person name="Qi J."/>
            <person name="Lv H."/>
        </authorList>
    </citation>
    <scope>NUCLEOTIDE SEQUENCE [LARGE SCALE GENOMIC DNA]</scope>
    <source>
        <strain evidence="5 6">FIM1</strain>
    </source>
</reference>
<evidence type="ECO:0000259" key="4">
    <source>
        <dbReference type="Pfam" id="PF08596"/>
    </source>
</evidence>
<keyword evidence="6" id="KW-1185">Reference proteome</keyword>
<comment type="similarity">
    <text evidence="1">Belongs to the WD repeat L(2)GL family.</text>
</comment>
<feature type="repeat" description="WD" evidence="3">
    <location>
        <begin position="434"/>
        <end position="475"/>
    </location>
</feature>
<proteinExistence type="inferred from homology"/>
<dbReference type="InterPro" id="IPR013905">
    <property type="entry name" value="Lgl_C_dom"/>
</dbReference>
<dbReference type="PANTHER" id="PTHR10241">
    <property type="entry name" value="LETHAL 2 GIANT LARVAE PROTEIN"/>
    <property type="match status" value="1"/>
</dbReference>
<dbReference type="Proteomes" id="UP000422736">
    <property type="component" value="Chromosome 7"/>
</dbReference>
<dbReference type="SUPFAM" id="SSF50978">
    <property type="entry name" value="WD40 repeat-like"/>
    <property type="match status" value="2"/>
</dbReference>